<feature type="transmembrane region" description="Helical" evidence="1">
    <location>
        <begin position="55"/>
        <end position="78"/>
    </location>
</feature>
<keyword evidence="1" id="KW-1133">Transmembrane helix</keyword>
<evidence type="ECO:0000313" key="2">
    <source>
        <dbReference type="EMBL" id="OBA19588.1"/>
    </source>
</evidence>
<name>A0A1A0H6Q0_9ASCO</name>
<gene>
    <name evidence="2" type="ORF">METBIDRAFT_217227</name>
</gene>
<accession>A0A1A0H6Q0</accession>
<dbReference type="Proteomes" id="UP000092555">
    <property type="component" value="Unassembled WGS sequence"/>
</dbReference>
<dbReference type="RefSeq" id="XP_018710116.1">
    <property type="nucleotide sequence ID" value="XM_018855098.1"/>
</dbReference>
<comment type="caution">
    <text evidence="2">The sequence shown here is derived from an EMBL/GenBank/DDBJ whole genome shotgun (WGS) entry which is preliminary data.</text>
</comment>
<organism evidence="2 3">
    <name type="scientific">Metschnikowia bicuspidata var. bicuspidata NRRL YB-4993</name>
    <dbReference type="NCBI Taxonomy" id="869754"/>
    <lineage>
        <taxon>Eukaryota</taxon>
        <taxon>Fungi</taxon>
        <taxon>Dikarya</taxon>
        <taxon>Ascomycota</taxon>
        <taxon>Saccharomycotina</taxon>
        <taxon>Pichiomycetes</taxon>
        <taxon>Metschnikowiaceae</taxon>
        <taxon>Metschnikowia</taxon>
    </lineage>
</organism>
<reference evidence="2 3" key="1">
    <citation type="submission" date="2016-05" db="EMBL/GenBank/DDBJ databases">
        <title>Comparative genomics of biotechnologically important yeasts.</title>
        <authorList>
            <consortium name="DOE Joint Genome Institute"/>
            <person name="Riley R."/>
            <person name="Haridas S."/>
            <person name="Wolfe K.H."/>
            <person name="Lopes M.R."/>
            <person name="Hittinger C.T."/>
            <person name="Goker M."/>
            <person name="Salamov A."/>
            <person name="Wisecaver J."/>
            <person name="Long T.M."/>
            <person name="Aerts A.L."/>
            <person name="Barry K."/>
            <person name="Choi C."/>
            <person name="Clum A."/>
            <person name="Coughlan A.Y."/>
            <person name="Deshpande S."/>
            <person name="Douglass A.P."/>
            <person name="Hanson S.J."/>
            <person name="Klenk H.-P."/>
            <person name="LaButti K."/>
            <person name="Lapidus A."/>
            <person name="Lindquist E."/>
            <person name="Lipzen A."/>
            <person name="Meier-kolthoff J.P."/>
            <person name="Ohm R.A."/>
            <person name="Otillar R.P."/>
            <person name="Pangilinan J."/>
            <person name="Peng Y."/>
            <person name="Rokas A."/>
            <person name="Rosa C.A."/>
            <person name="Scheuner C."/>
            <person name="Sibirny A.A."/>
            <person name="Slot J.C."/>
            <person name="Stielow J.B."/>
            <person name="Sun H."/>
            <person name="Kurtzman C.P."/>
            <person name="Blackwell M."/>
            <person name="Grigoriev I.V."/>
            <person name="Jeffries T.W."/>
        </authorList>
    </citation>
    <scope>NUCLEOTIDE SEQUENCE [LARGE SCALE GENOMIC DNA]</scope>
    <source>
        <strain evidence="2 3">NRRL YB-4993</strain>
    </source>
</reference>
<sequence length="174" mass="19944">MNNTMENRAGGKNQDDKVDIKRMREALAKLKFTLSLHYQKLAKPKVQFVCFLGKLAYSLTNPHIVMGAMFLFSSVIIPSKFSVLDLLDSQNKPLPKDAGTWISILVALDFFSEIYGLFKSGTRRFFPSHILWVLLIQGLIKHVVIGFVLGNQNGWLRLLVFSSYLYRTKQNIRF</sequence>
<keyword evidence="3" id="KW-1185">Reference proteome</keyword>
<evidence type="ECO:0000313" key="3">
    <source>
        <dbReference type="Proteomes" id="UP000092555"/>
    </source>
</evidence>
<feature type="transmembrane region" description="Helical" evidence="1">
    <location>
        <begin position="130"/>
        <end position="149"/>
    </location>
</feature>
<dbReference type="GeneID" id="30028074"/>
<feature type="transmembrane region" description="Helical" evidence="1">
    <location>
        <begin position="98"/>
        <end position="118"/>
    </location>
</feature>
<protein>
    <submittedName>
        <fullName evidence="2">Uncharacterized protein</fullName>
    </submittedName>
</protein>
<dbReference type="EMBL" id="LXTC01000006">
    <property type="protein sequence ID" value="OBA19588.1"/>
    <property type="molecule type" value="Genomic_DNA"/>
</dbReference>
<keyword evidence="1" id="KW-0812">Transmembrane</keyword>
<proteinExistence type="predicted"/>
<dbReference type="AlphaFoldDB" id="A0A1A0H6Q0"/>
<evidence type="ECO:0000256" key="1">
    <source>
        <dbReference type="SAM" id="Phobius"/>
    </source>
</evidence>
<keyword evidence="1" id="KW-0472">Membrane</keyword>